<dbReference type="Pfam" id="PF00008">
    <property type="entry name" value="EGF"/>
    <property type="match status" value="1"/>
</dbReference>
<dbReference type="SMART" id="SM00181">
    <property type="entry name" value="EGF"/>
    <property type="match status" value="3"/>
</dbReference>
<evidence type="ECO:0000256" key="6">
    <source>
        <dbReference type="SAM" id="SignalP"/>
    </source>
</evidence>
<dbReference type="Proteomes" id="UP000030758">
    <property type="component" value="Unassembled WGS sequence"/>
</dbReference>
<organism evidence="8">
    <name type="scientific">Trichuris suis</name>
    <name type="common">pig whipworm</name>
    <dbReference type="NCBI Taxonomy" id="68888"/>
    <lineage>
        <taxon>Eukaryota</taxon>
        <taxon>Metazoa</taxon>
        <taxon>Ecdysozoa</taxon>
        <taxon>Nematoda</taxon>
        <taxon>Enoplea</taxon>
        <taxon>Dorylaimia</taxon>
        <taxon>Trichinellida</taxon>
        <taxon>Trichuridae</taxon>
        <taxon>Trichuris</taxon>
    </lineage>
</organism>
<dbReference type="GO" id="GO:0007157">
    <property type="term" value="P:heterophilic cell-cell adhesion via plasma membrane cell adhesion molecules"/>
    <property type="evidence" value="ECO:0007669"/>
    <property type="project" value="TreeGrafter"/>
</dbReference>
<dbReference type="InterPro" id="IPR051022">
    <property type="entry name" value="Notch_Cell-Fate_Det"/>
</dbReference>
<feature type="disulfide bond" evidence="5">
    <location>
        <begin position="128"/>
        <end position="137"/>
    </location>
</feature>
<dbReference type="GO" id="GO:0032991">
    <property type="term" value="C:protein-containing complex"/>
    <property type="evidence" value="ECO:0007669"/>
    <property type="project" value="TreeGrafter"/>
</dbReference>
<proteinExistence type="predicted"/>
<evidence type="ECO:0000256" key="2">
    <source>
        <dbReference type="ARBA" id="ARBA00022729"/>
    </source>
</evidence>
<keyword evidence="1 5" id="KW-0245">EGF-like domain</keyword>
<protein>
    <recommendedName>
        <fullName evidence="7">EGF-like domain-containing protein</fullName>
    </recommendedName>
</protein>
<dbReference type="Gene3D" id="2.10.25.10">
    <property type="entry name" value="Laminin"/>
    <property type="match status" value="1"/>
</dbReference>
<dbReference type="PROSITE" id="PS50026">
    <property type="entry name" value="EGF_3"/>
    <property type="match status" value="1"/>
</dbReference>
<evidence type="ECO:0000313" key="8">
    <source>
        <dbReference type="EMBL" id="KFD65626.1"/>
    </source>
</evidence>
<dbReference type="InterPro" id="IPR000742">
    <property type="entry name" value="EGF"/>
</dbReference>
<evidence type="ECO:0000259" key="7">
    <source>
        <dbReference type="PROSITE" id="PS50026"/>
    </source>
</evidence>
<dbReference type="EMBL" id="KL367535">
    <property type="protein sequence ID" value="KFD65626.1"/>
    <property type="molecule type" value="Genomic_DNA"/>
</dbReference>
<evidence type="ECO:0000256" key="3">
    <source>
        <dbReference type="ARBA" id="ARBA00022737"/>
    </source>
</evidence>
<feature type="chain" id="PRO_5001795811" description="EGF-like domain-containing protein" evidence="6">
    <location>
        <begin position="24"/>
        <end position="177"/>
    </location>
</feature>
<feature type="domain" description="EGF-like" evidence="7">
    <location>
        <begin position="96"/>
        <end position="138"/>
    </location>
</feature>
<gene>
    <name evidence="8" type="ORF">M514_07611</name>
</gene>
<keyword evidence="2 6" id="KW-0732">Signal</keyword>
<dbReference type="SUPFAM" id="SSF57196">
    <property type="entry name" value="EGF/Laminin"/>
    <property type="match status" value="1"/>
</dbReference>
<dbReference type="PROSITE" id="PS00022">
    <property type="entry name" value="EGF_1"/>
    <property type="match status" value="2"/>
</dbReference>
<dbReference type="PANTHER" id="PTHR24049">
    <property type="entry name" value="CRUMBS FAMILY MEMBER"/>
    <property type="match status" value="1"/>
</dbReference>
<evidence type="ECO:0000256" key="5">
    <source>
        <dbReference type="PROSITE-ProRule" id="PRU00076"/>
    </source>
</evidence>
<reference evidence="8" key="1">
    <citation type="journal article" date="2014" name="Nat. Genet.">
        <title>Genome and transcriptome of the porcine whipworm Trichuris suis.</title>
        <authorList>
            <person name="Jex A.R."/>
            <person name="Nejsum P."/>
            <person name="Schwarz E.M."/>
            <person name="Hu L."/>
            <person name="Young N.D."/>
            <person name="Hall R.S."/>
            <person name="Korhonen P.K."/>
            <person name="Liao S."/>
            <person name="Thamsborg S."/>
            <person name="Xia J."/>
            <person name="Xu P."/>
            <person name="Wang S."/>
            <person name="Scheerlinck J.P."/>
            <person name="Hofmann A."/>
            <person name="Sternberg P.W."/>
            <person name="Wang J."/>
            <person name="Gasser R.B."/>
        </authorList>
    </citation>
    <scope>NUCLEOTIDE SEQUENCE [LARGE SCALE GENOMIC DNA]</scope>
    <source>
        <strain evidence="8">DCEP-RM93F</strain>
    </source>
</reference>
<evidence type="ECO:0000256" key="4">
    <source>
        <dbReference type="ARBA" id="ARBA00023157"/>
    </source>
</evidence>
<evidence type="ECO:0000256" key="1">
    <source>
        <dbReference type="ARBA" id="ARBA00022536"/>
    </source>
</evidence>
<feature type="signal peptide" evidence="6">
    <location>
        <begin position="1"/>
        <end position="23"/>
    </location>
</feature>
<dbReference type="GO" id="GO:0005886">
    <property type="term" value="C:plasma membrane"/>
    <property type="evidence" value="ECO:0007669"/>
    <property type="project" value="TreeGrafter"/>
</dbReference>
<dbReference type="PANTHER" id="PTHR24049:SF22">
    <property type="entry name" value="DROSOPHILA CRUMBS HOMOLOG"/>
    <property type="match status" value="1"/>
</dbReference>
<keyword evidence="4 5" id="KW-1015">Disulfide bond</keyword>
<dbReference type="GO" id="GO:0045197">
    <property type="term" value="P:establishment or maintenance of epithelial cell apical/basal polarity"/>
    <property type="evidence" value="ECO:0007669"/>
    <property type="project" value="TreeGrafter"/>
</dbReference>
<comment type="caution">
    <text evidence="5">Lacks conserved residue(s) required for the propagation of feature annotation.</text>
</comment>
<dbReference type="AlphaFoldDB" id="A0A085N830"/>
<accession>A0A085N830</accession>
<sequence length="177" mass="19530">MPQARWPMLLLLILQITFITSQALIEERTCSNVSFPDLPELHLSWVICKPGFVTKRCSTGPVRCNGEVCYGVCHMIGSYERCICQEGRGGASCHKSAHKCKDQSVCLNGGVCILDDDDNNMNRGECLCPIHFTGKLCEIRLCNNTVCGTGTCIQHKPDVFGCKCNPGSYGVYCEKNK</sequence>
<keyword evidence="3" id="KW-0677">Repeat</keyword>
<name>A0A085N830_9BILA</name>